<gene>
    <name evidence="1" type="ORF">DEIPH_ctg052orf0022</name>
</gene>
<dbReference type="Proteomes" id="UP000020492">
    <property type="component" value="Unassembled WGS sequence"/>
</dbReference>
<dbReference type="STRING" id="1476583.DEIPH_ctg052orf0022"/>
<evidence type="ECO:0000313" key="2">
    <source>
        <dbReference type="Proteomes" id="UP000020492"/>
    </source>
</evidence>
<proteinExistence type="predicted"/>
<keyword evidence="2" id="KW-1185">Reference proteome</keyword>
<dbReference type="OrthoDB" id="57307at2"/>
<accession>A0A016QME6</accession>
<dbReference type="RefSeq" id="WP_034359335.1">
    <property type="nucleotide sequence ID" value="NZ_JHAC01000050.1"/>
</dbReference>
<name>A0A016QME6_9DEIO</name>
<reference evidence="1 2" key="1">
    <citation type="submission" date="2014-03" db="EMBL/GenBank/DDBJ databases">
        <title>Draft genome sequence of Deinococcus phoenicis 1P10ME.</title>
        <authorList>
            <person name="Stepanov V.G."/>
            <person name="Vaishampayan P."/>
            <person name="Venkateswaran K."/>
            <person name="Fox G.E."/>
        </authorList>
    </citation>
    <scope>NUCLEOTIDE SEQUENCE [LARGE SCALE GENOMIC DNA]</scope>
    <source>
        <strain evidence="1 2">1P10ME</strain>
    </source>
</reference>
<organism evidence="1 2">
    <name type="scientific">Deinococcus phoenicis</name>
    <dbReference type="NCBI Taxonomy" id="1476583"/>
    <lineage>
        <taxon>Bacteria</taxon>
        <taxon>Thermotogati</taxon>
        <taxon>Deinococcota</taxon>
        <taxon>Deinococci</taxon>
        <taxon>Deinococcales</taxon>
        <taxon>Deinococcaceae</taxon>
        <taxon>Deinococcus</taxon>
    </lineage>
</organism>
<dbReference type="AlphaFoldDB" id="A0A016QME6"/>
<sequence length="380" mass="40656">MKKILSLALYLPRVGQTGTYNLADLRANDQTLGDFGIPNALAVLTAQIVAYNAQMNESLARLVEVTTERVEAAPVPAGLRMVRTDEYGNAATQKGGTTEGRGFPLETMQVATGWTEHFGLVGSVRDFMQMNDQAQLAHTTAIREDLARALYNPQERPVTETLTVGPFVRPEVFANVKVKPLYNGDDEVPPLGPNGKRFEAGHNHYLASDGLGETAVDELTTTVGEHSTGNSLVIYINEADAAAFRALSGFASNTVAQVIGPNNQVQTNVALDVSRTDDRHIGFTASGIPVWTKPWAIPGYALCLNLNGPRALKMRVPAQAVLRGLRLKGQEGNTVLKAQTWEASHGFGASNRGAAAILNFGPKPQGAPADVYAAPALVEE</sequence>
<dbReference type="EMBL" id="JHAC01000050">
    <property type="protein sequence ID" value="EYB67027.1"/>
    <property type="molecule type" value="Genomic_DNA"/>
</dbReference>
<evidence type="ECO:0000313" key="1">
    <source>
        <dbReference type="EMBL" id="EYB67027.1"/>
    </source>
</evidence>
<comment type="caution">
    <text evidence="1">The sequence shown here is derived from an EMBL/GenBank/DDBJ whole genome shotgun (WGS) entry which is preliminary data.</text>
</comment>
<protein>
    <recommendedName>
        <fullName evidence="3">Major capsid protein</fullName>
    </recommendedName>
</protein>
<evidence type="ECO:0008006" key="3">
    <source>
        <dbReference type="Google" id="ProtNLM"/>
    </source>
</evidence>
<dbReference type="PATRIC" id="fig|1476583.3.peg.2886"/>